<feature type="transmembrane region" description="Helical" evidence="1">
    <location>
        <begin position="58"/>
        <end position="82"/>
    </location>
</feature>
<evidence type="ECO:0000259" key="2">
    <source>
        <dbReference type="Pfam" id="PF07853"/>
    </source>
</evidence>
<keyword evidence="1" id="KW-1133">Transmembrane helix</keyword>
<accession>A0A4P6EG93</accession>
<keyword evidence="4" id="KW-1185">Reference proteome</keyword>
<dbReference type="Proteomes" id="UP000293995">
    <property type="component" value="Chromosome"/>
</dbReference>
<dbReference type="InterPro" id="IPR012867">
    <property type="entry name" value="DUF1648"/>
</dbReference>
<feature type="transmembrane region" description="Helical" evidence="1">
    <location>
        <begin position="220"/>
        <end position="241"/>
    </location>
</feature>
<dbReference type="KEGG" id="mprt:ET475_13515"/>
<dbReference type="OrthoDB" id="3178004at2"/>
<proteinExistence type="predicted"/>
<keyword evidence="1" id="KW-0812">Transmembrane</keyword>
<feature type="transmembrane region" description="Helical" evidence="1">
    <location>
        <begin position="102"/>
        <end position="125"/>
    </location>
</feature>
<reference evidence="3 4" key="1">
    <citation type="submission" date="2019-01" db="EMBL/GenBank/DDBJ databases">
        <title>Genome sequencing of strain DFW100M-13.</title>
        <authorList>
            <person name="Heo J."/>
            <person name="Kim S.-J."/>
            <person name="Kim J.-S."/>
            <person name="Hong S.-B."/>
            <person name="Kwon S.-W."/>
        </authorList>
    </citation>
    <scope>NUCLEOTIDE SEQUENCE [LARGE SCALE GENOMIC DNA]</scope>
    <source>
        <strain evidence="3 4">DFW100M-13</strain>
    </source>
</reference>
<dbReference type="Pfam" id="PF07853">
    <property type="entry name" value="DUF1648"/>
    <property type="match status" value="1"/>
</dbReference>
<keyword evidence="1" id="KW-0472">Membrane</keyword>
<feature type="transmembrane region" description="Helical" evidence="1">
    <location>
        <begin position="12"/>
        <end position="38"/>
    </location>
</feature>
<dbReference type="AlphaFoldDB" id="A0A4P6EG93"/>
<evidence type="ECO:0000313" key="3">
    <source>
        <dbReference type="EMBL" id="QAY60906.1"/>
    </source>
</evidence>
<organism evidence="3 4">
    <name type="scientific">Microbacterium protaetiae</name>
    <dbReference type="NCBI Taxonomy" id="2509458"/>
    <lineage>
        <taxon>Bacteria</taxon>
        <taxon>Bacillati</taxon>
        <taxon>Actinomycetota</taxon>
        <taxon>Actinomycetes</taxon>
        <taxon>Micrococcales</taxon>
        <taxon>Microbacteriaceae</taxon>
        <taxon>Microbacterium</taxon>
    </lineage>
</organism>
<name>A0A4P6EG93_9MICO</name>
<sequence>MNPDVRRARHAFLWVGVLAPTAVTLLSAIVIAVWLPQLPDPAATHWSGGGGPDGFGPAWTYLLFGVGLPLVLIAGMSVMALYAHRLPPRDPDGPQWSPTARLLGAMNLAIAGMFAVMMLASVGVQRGLADAADAPDVMGWMFAGFGVAVVLGVAAWFLQPAVVPAELTRQDAVPLPLGPGERAAWVATATTARAGIVTLGSLTGVLIVMTVVMLALEVPAWWIVAIVNVALVAAMLTMLTFRVRVGSDGLLVRSTAGWPRFRIRPDEVRSVRATNVHPFAEFGGWGVRLSTDGRFGVVLRAGDALEVTRTNGRTFVVTVDDAATGAALLSAVCADAASGRDREGSR</sequence>
<dbReference type="RefSeq" id="WP_129391278.1">
    <property type="nucleotide sequence ID" value="NZ_CP035494.1"/>
</dbReference>
<protein>
    <submittedName>
        <fullName evidence="3">DUF1648 domain-containing protein</fullName>
    </submittedName>
</protein>
<feature type="transmembrane region" description="Helical" evidence="1">
    <location>
        <begin position="194"/>
        <end position="214"/>
    </location>
</feature>
<gene>
    <name evidence="3" type="ORF">ET475_13515</name>
</gene>
<feature type="domain" description="DUF1648" evidence="2">
    <location>
        <begin position="23"/>
        <end position="64"/>
    </location>
</feature>
<evidence type="ECO:0000313" key="4">
    <source>
        <dbReference type="Proteomes" id="UP000293995"/>
    </source>
</evidence>
<dbReference type="EMBL" id="CP035494">
    <property type="protein sequence ID" value="QAY60906.1"/>
    <property type="molecule type" value="Genomic_DNA"/>
</dbReference>
<evidence type="ECO:0000256" key="1">
    <source>
        <dbReference type="SAM" id="Phobius"/>
    </source>
</evidence>
<feature type="transmembrane region" description="Helical" evidence="1">
    <location>
        <begin position="137"/>
        <end position="158"/>
    </location>
</feature>